<dbReference type="EMBL" id="GL377651">
    <property type="protein sequence ID" value="EFJ10864.1"/>
    <property type="molecule type" value="Genomic_DNA"/>
</dbReference>
<gene>
    <name evidence="1" type="ORF">SELMODRAFT_127193</name>
</gene>
<evidence type="ECO:0000313" key="1">
    <source>
        <dbReference type="EMBL" id="EFJ10864.1"/>
    </source>
</evidence>
<name>D8SXD2_SELML</name>
<dbReference type="SUPFAM" id="SSF53756">
    <property type="entry name" value="UDP-Glycosyltransferase/glycogen phosphorylase"/>
    <property type="match status" value="1"/>
</dbReference>
<evidence type="ECO:0000313" key="2">
    <source>
        <dbReference type="Proteomes" id="UP000001514"/>
    </source>
</evidence>
<sequence length="50" mass="5588">GSILYVSFGSISSISVAELESLFDGLERSKEARRERANRHGLVVRWAPQL</sequence>
<dbReference type="AlphaFoldDB" id="D8SXD2"/>
<accession>D8SXD2</accession>
<dbReference type="Gene3D" id="3.40.50.2000">
    <property type="entry name" value="Glycogen Phosphorylase B"/>
    <property type="match status" value="1"/>
</dbReference>
<reference evidence="1 2" key="1">
    <citation type="journal article" date="2011" name="Science">
        <title>The Selaginella genome identifies genetic changes associated with the evolution of vascular plants.</title>
        <authorList>
            <person name="Banks J.A."/>
            <person name="Nishiyama T."/>
            <person name="Hasebe M."/>
            <person name="Bowman J.L."/>
            <person name="Gribskov M."/>
            <person name="dePamphilis C."/>
            <person name="Albert V.A."/>
            <person name="Aono N."/>
            <person name="Aoyama T."/>
            <person name="Ambrose B.A."/>
            <person name="Ashton N.W."/>
            <person name="Axtell M.J."/>
            <person name="Barker E."/>
            <person name="Barker M.S."/>
            <person name="Bennetzen J.L."/>
            <person name="Bonawitz N.D."/>
            <person name="Chapple C."/>
            <person name="Cheng C."/>
            <person name="Correa L.G."/>
            <person name="Dacre M."/>
            <person name="DeBarry J."/>
            <person name="Dreyer I."/>
            <person name="Elias M."/>
            <person name="Engstrom E.M."/>
            <person name="Estelle M."/>
            <person name="Feng L."/>
            <person name="Finet C."/>
            <person name="Floyd S.K."/>
            <person name="Frommer W.B."/>
            <person name="Fujita T."/>
            <person name="Gramzow L."/>
            <person name="Gutensohn M."/>
            <person name="Harholt J."/>
            <person name="Hattori M."/>
            <person name="Heyl A."/>
            <person name="Hirai T."/>
            <person name="Hiwatashi Y."/>
            <person name="Ishikawa M."/>
            <person name="Iwata M."/>
            <person name="Karol K.G."/>
            <person name="Koehler B."/>
            <person name="Kolukisaoglu U."/>
            <person name="Kubo M."/>
            <person name="Kurata T."/>
            <person name="Lalonde S."/>
            <person name="Li K."/>
            <person name="Li Y."/>
            <person name="Litt A."/>
            <person name="Lyons E."/>
            <person name="Manning G."/>
            <person name="Maruyama T."/>
            <person name="Michael T.P."/>
            <person name="Mikami K."/>
            <person name="Miyazaki S."/>
            <person name="Morinaga S."/>
            <person name="Murata T."/>
            <person name="Mueller-Roeber B."/>
            <person name="Nelson D.R."/>
            <person name="Obara M."/>
            <person name="Oguri Y."/>
            <person name="Olmstead R.G."/>
            <person name="Onodera N."/>
            <person name="Petersen B.L."/>
            <person name="Pils B."/>
            <person name="Prigge M."/>
            <person name="Rensing S.A."/>
            <person name="Riano-Pachon D.M."/>
            <person name="Roberts A.W."/>
            <person name="Sato Y."/>
            <person name="Scheller H.V."/>
            <person name="Schulz B."/>
            <person name="Schulz C."/>
            <person name="Shakirov E.V."/>
            <person name="Shibagaki N."/>
            <person name="Shinohara N."/>
            <person name="Shippen D.E."/>
            <person name="Soerensen I."/>
            <person name="Sotooka R."/>
            <person name="Sugimoto N."/>
            <person name="Sugita M."/>
            <person name="Sumikawa N."/>
            <person name="Tanurdzic M."/>
            <person name="Theissen G."/>
            <person name="Ulvskov P."/>
            <person name="Wakazuki S."/>
            <person name="Weng J.K."/>
            <person name="Willats W.W."/>
            <person name="Wipf D."/>
            <person name="Wolf P.G."/>
            <person name="Yang L."/>
            <person name="Zimmer A.D."/>
            <person name="Zhu Q."/>
            <person name="Mitros T."/>
            <person name="Hellsten U."/>
            <person name="Loque D."/>
            <person name="Otillar R."/>
            <person name="Salamov A."/>
            <person name="Schmutz J."/>
            <person name="Shapiro H."/>
            <person name="Lindquist E."/>
            <person name="Lucas S."/>
            <person name="Rokhsar D."/>
            <person name="Grigoriev I.V."/>
        </authorList>
    </citation>
    <scope>NUCLEOTIDE SEQUENCE [LARGE SCALE GENOMIC DNA]</scope>
</reference>
<dbReference type="InParanoid" id="D8SXD2"/>
<organism evidence="2">
    <name type="scientific">Selaginella moellendorffii</name>
    <name type="common">Spikemoss</name>
    <dbReference type="NCBI Taxonomy" id="88036"/>
    <lineage>
        <taxon>Eukaryota</taxon>
        <taxon>Viridiplantae</taxon>
        <taxon>Streptophyta</taxon>
        <taxon>Embryophyta</taxon>
        <taxon>Tracheophyta</taxon>
        <taxon>Lycopodiopsida</taxon>
        <taxon>Selaginellales</taxon>
        <taxon>Selaginellaceae</taxon>
        <taxon>Selaginella</taxon>
    </lineage>
</organism>
<keyword evidence="2" id="KW-1185">Reference proteome</keyword>
<dbReference type="Proteomes" id="UP000001514">
    <property type="component" value="Unassembled WGS sequence"/>
</dbReference>
<proteinExistence type="predicted"/>
<dbReference type="Gramene" id="EFJ10864">
    <property type="protein sequence ID" value="EFJ10864"/>
    <property type="gene ID" value="SELMODRAFT_127193"/>
</dbReference>
<dbReference type="KEGG" id="smo:SELMODRAFT_127193"/>
<feature type="non-terminal residue" evidence="1">
    <location>
        <position position="1"/>
    </location>
</feature>
<protein>
    <submittedName>
        <fullName evidence="1">Uncharacterized protein</fullName>
    </submittedName>
</protein>
<dbReference type="HOGENOM" id="CLU_3130430_0_0_1"/>